<reference evidence="1" key="1">
    <citation type="submission" date="2025-08" db="UniProtKB">
        <authorList>
            <consortium name="Ensembl"/>
        </authorList>
    </citation>
    <scope>IDENTIFICATION</scope>
</reference>
<dbReference type="Proteomes" id="UP000264820">
    <property type="component" value="Unplaced"/>
</dbReference>
<dbReference type="InterPro" id="IPR039586">
    <property type="entry name" value="CFAP46"/>
</dbReference>
<accession>A0A3Q2XJ12</accession>
<evidence type="ECO:0000313" key="2">
    <source>
        <dbReference type="Proteomes" id="UP000264820"/>
    </source>
</evidence>
<dbReference type="OMA" id="EIQEGWI"/>
<keyword evidence="2" id="KW-1185">Reference proteome</keyword>
<dbReference type="PANTHER" id="PTHR15977:SF15">
    <property type="entry name" value="CILIA- AND FLAGELLA-ASSOCIATED PROTEIN 46"/>
    <property type="match status" value="1"/>
</dbReference>
<evidence type="ECO:0000313" key="1">
    <source>
        <dbReference type="Ensembl" id="ENSHCOP00000004495.1"/>
    </source>
</evidence>
<protein>
    <submittedName>
        <fullName evidence="1">Uncharacterized protein</fullName>
    </submittedName>
</protein>
<name>A0A3Q2XJ12_HIPCM</name>
<dbReference type="STRING" id="109280.ENSHCOP00000004495"/>
<dbReference type="GO" id="GO:0035082">
    <property type="term" value="P:axoneme assembly"/>
    <property type="evidence" value="ECO:0007669"/>
    <property type="project" value="InterPro"/>
</dbReference>
<sequence length="850" mass="95148">MGCLEITAACLKRFFDGNPPADQYLCRAFLCQSQLKVPPPTGSMVSTGKTQLLGGLTYTRSHYIVFNASVLYLQMVRPLLQPGRCCQLISSLRQVVKSLELVADKDHSWRAELMMHLIDSLLDAGKTDDAASYARVTEEFIRKHCPHLYSNVFRLQVCDAMSSQGKCQQDGRLGGTMIHWLACLPHSAEVQGSSPSPSCVGFACSLHAFVFFFLRARLKAIGKLNHCLQTALREGDPQAVQAVCATQWSFCLPLLQHNLRRHVKTPLSRVAQALEDIMLFPVRCQVHAELAVTEEEDGLLEASMAHLQKAMLLDNGTQKERLSSAFHLLQLRRNLYQTPSRSEDKAAMLMQQNTDCRPLLLTVGQLLAPADFQMVLNADNISKSTISSSHSVFTSILRLWATLAKTARKQEVWDVCRVAGRFCLLYDEARSKMSRWNYCTLFLGEIIFLIQATAQKLQMQGVQLNSPAVLPQDVGVSEDDPHWIIYRDWIQDLSAYATSTFLRAAELGTQIREPWVVANSAIYLWNYNRHLLVTGDYNCLIPTFQSLVEMFQKTENHALLVLLCDAVARGLYQHLAVPDNMEQAYPQEKGKVKSEKAIVSQAAVLDPDALLKVQKAFELCNYALSISNGNTIGEAVPIAVQKQLVATWAQIKILLQQQTGCQTDTDEKNEEMSPMTRVLIAVEMLQSYKDSSPSEGYDPSLSTLVTMVSNCNWTDAVVELQTWCQLAAFCHHAKEYSLVLSCTERAMQLEDAASKLNEMLSTAACLRGLSSIHESIGDVHIYKTAMDMLLSSVRYAQKAGHSELCFTAARHYWNNCLPLTHSPEERHQLKEPLEAILNALLHTYPKHTNV</sequence>
<reference evidence="1" key="2">
    <citation type="submission" date="2025-09" db="UniProtKB">
        <authorList>
            <consortium name="Ensembl"/>
        </authorList>
    </citation>
    <scope>IDENTIFICATION</scope>
</reference>
<dbReference type="GO" id="GO:0060294">
    <property type="term" value="P:cilium movement involved in cell motility"/>
    <property type="evidence" value="ECO:0007669"/>
    <property type="project" value="InterPro"/>
</dbReference>
<organism evidence="1 2">
    <name type="scientific">Hippocampus comes</name>
    <name type="common">Tiger tail seahorse</name>
    <dbReference type="NCBI Taxonomy" id="109280"/>
    <lineage>
        <taxon>Eukaryota</taxon>
        <taxon>Metazoa</taxon>
        <taxon>Chordata</taxon>
        <taxon>Craniata</taxon>
        <taxon>Vertebrata</taxon>
        <taxon>Euteleostomi</taxon>
        <taxon>Actinopterygii</taxon>
        <taxon>Neopterygii</taxon>
        <taxon>Teleostei</taxon>
        <taxon>Neoteleostei</taxon>
        <taxon>Acanthomorphata</taxon>
        <taxon>Syngnathiaria</taxon>
        <taxon>Syngnathiformes</taxon>
        <taxon>Syngnathoidei</taxon>
        <taxon>Syngnathidae</taxon>
        <taxon>Hippocampus</taxon>
    </lineage>
</organism>
<dbReference type="AlphaFoldDB" id="A0A3Q2XJ12"/>
<dbReference type="GeneTree" id="ENSGT00570000079216"/>
<proteinExistence type="predicted"/>
<dbReference type="PANTHER" id="PTHR15977">
    <property type="entry name" value="CILIA- AND FLAGELLA-ASSOCIATED PROTEIN 46"/>
    <property type="match status" value="1"/>
</dbReference>
<dbReference type="Ensembl" id="ENSHCOT00000006943.1">
    <property type="protein sequence ID" value="ENSHCOP00000004495.1"/>
    <property type="gene ID" value="ENSHCOG00000005988.1"/>
</dbReference>